<evidence type="ECO:0000256" key="1">
    <source>
        <dbReference type="ARBA" id="ARBA00022801"/>
    </source>
</evidence>
<dbReference type="SUPFAM" id="SSF56300">
    <property type="entry name" value="Metallo-dependent phosphatases"/>
    <property type="match status" value="1"/>
</dbReference>
<comment type="caution">
    <text evidence="2">The sequence shown here is derived from an EMBL/GenBank/DDBJ whole genome shotgun (WGS) entry which is preliminary data.</text>
</comment>
<proteinExistence type="predicted"/>
<evidence type="ECO:0000313" key="2">
    <source>
        <dbReference type="EMBL" id="RYU94947.1"/>
    </source>
</evidence>
<dbReference type="PANTHER" id="PTHR34990:SF1">
    <property type="entry name" value="UDP-2,3-DIACYLGLUCOSAMINE HYDROLASE"/>
    <property type="match status" value="1"/>
</dbReference>
<dbReference type="Proteomes" id="UP000293162">
    <property type="component" value="Unassembled WGS sequence"/>
</dbReference>
<keyword evidence="3" id="KW-1185">Reference proteome</keyword>
<dbReference type="Gene3D" id="3.60.21.10">
    <property type="match status" value="1"/>
</dbReference>
<sequence>MYFCRNIINIQLLNFNCRRLNRNLLPGKKIYFASDFHLGAPTHADSLNREKRIVAWLDTIKKDAEIIFLVGDLFDFWFEYKRVVPKGFVRFMGKLGELSDSGIEIVVFLGNRDMWMTDYFETELNIETIRRPKSYVFNNKKFYIGHGDGLGKGDYAYKLLQVIFEGKLPRFLFNRVMHPNLGMYLGGLWTKFSWRKKKEEEKYLGDDKEFLVGYSKEVESKEHHDYYIFGHRHTKVDIVLSPTARYINLGDWIWYDSYAVFDGSDVVLKSLKFDI</sequence>
<gene>
    <name evidence="2" type="ORF">EWM59_14745</name>
</gene>
<evidence type="ECO:0000313" key="3">
    <source>
        <dbReference type="Proteomes" id="UP000293162"/>
    </source>
</evidence>
<dbReference type="GO" id="GO:0009245">
    <property type="term" value="P:lipid A biosynthetic process"/>
    <property type="evidence" value="ECO:0007669"/>
    <property type="project" value="TreeGrafter"/>
</dbReference>
<dbReference type="OrthoDB" id="9802481at2"/>
<dbReference type="GO" id="GO:0016020">
    <property type="term" value="C:membrane"/>
    <property type="evidence" value="ECO:0007669"/>
    <property type="project" value="GOC"/>
</dbReference>
<protein>
    <submittedName>
        <fullName evidence="2">UDP-2,3-diacylglucosamine diphosphatase</fullName>
    </submittedName>
</protein>
<organism evidence="2 3">
    <name type="scientific">Emticicia agri</name>
    <dbReference type="NCBI Taxonomy" id="2492393"/>
    <lineage>
        <taxon>Bacteria</taxon>
        <taxon>Pseudomonadati</taxon>
        <taxon>Bacteroidota</taxon>
        <taxon>Cytophagia</taxon>
        <taxon>Cytophagales</taxon>
        <taxon>Leadbetterellaceae</taxon>
        <taxon>Emticicia</taxon>
    </lineage>
</organism>
<dbReference type="InterPro" id="IPR029052">
    <property type="entry name" value="Metallo-depent_PP-like"/>
</dbReference>
<dbReference type="EMBL" id="SEWF01000020">
    <property type="protein sequence ID" value="RYU94947.1"/>
    <property type="molecule type" value="Genomic_DNA"/>
</dbReference>
<name>A0A4Q5LZG7_9BACT</name>
<dbReference type="GO" id="GO:0008758">
    <property type="term" value="F:UDP-2,3-diacylglucosamine hydrolase activity"/>
    <property type="evidence" value="ECO:0007669"/>
    <property type="project" value="TreeGrafter"/>
</dbReference>
<dbReference type="AlphaFoldDB" id="A0A4Q5LZG7"/>
<accession>A0A4Q5LZG7</accession>
<reference evidence="2 3" key="1">
    <citation type="submission" date="2019-02" db="EMBL/GenBank/DDBJ databases">
        <title>Bacterial novel species Emticicia sp. 17J42-9 isolated from soil.</title>
        <authorList>
            <person name="Jung H.-Y."/>
        </authorList>
    </citation>
    <scope>NUCLEOTIDE SEQUENCE [LARGE SCALE GENOMIC DNA]</scope>
    <source>
        <strain evidence="2 3">17J42-9</strain>
    </source>
</reference>
<dbReference type="InterPro" id="IPR043461">
    <property type="entry name" value="LpxH-like"/>
</dbReference>
<dbReference type="CDD" id="cd07398">
    <property type="entry name" value="MPP_YbbF-LpxH"/>
    <property type="match status" value="1"/>
</dbReference>
<dbReference type="PANTHER" id="PTHR34990">
    <property type="entry name" value="UDP-2,3-DIACYLGLUCOSAMINE HYDROLASE-RELATED"/>
    <property type="match status" value="1"/>
</dbReference>
<keyword evidence="1" id="KW-0378">Hydrolase</keyword>